<evidence type="ECO:0008006" key="4">
    <source>
        <dbReference type="Google" id="ProtNLM"/>
    </source>
</evidence>
<organism evidence="2 3">
    <name type="scientific">Salinicola endophyticus</name>
    <dbReference type="NCBI Taxonomy" id="1949083"/>
    <lineage>
        <taxon>Bacteria</taxon>
        <taxon>Pseudomonadati</taxon>
        <taxon>Pseudomonadota</taxon>
        <taxon>Gammaproteobacteria</taxon>
        <taxon>Oceanospirillales</taxon>
        <taxon>Halomonadaceae</taxon>
        <taxon>Salinicola</taxon>
    </lineage>
</organism>
<dbReference type="Proteomes" id="UP001321526">
    <property type="component" value="Chromosome"/>
</dbReference>
<protein>
    <recommendedName>
        <fullName evidence="4">Preprotein translocase subunit SecD</fullName>
    </recommendedName>
</protein>
<evidence type="ECO:0000313" key="3">
    <source>
        <dbReference type="Proteomes" id="UP001321526"/>
    </source>
</evidence>
<reference evidence="2 3" key="1">
    <citation type="submission" date="2019-01" db="EMBL/GenBank/DDBJ databases">
        <title>Genome sequence of Salinicola endophyticus REST5.</title>
        <authorList>
            <person name="Nascimento F.X."/>
        </authorList>
    </citation>
    <scope>NUCLEOTIDE SEQUENCE [LARGE SCALE GENOMIC DNA]</scope>
    <source>
        <strain evidence="2 3">REST5</strain>
    </source>
</reference>
<accession>A0ABY8FJ44</accession>
<dbReference type="EMBL" id="CP035631">
    <property type="protein sequence ID" value="WFF42070.1"/>
    <property type="molecule type" value="Genomic_DNA"/>
</dbReference>
<keyword evidence="3" id="KW-1185">Reference proteome</keyword>
<name>A0ABY8FJ44_9GAMM</name>
<gene>
    <name evidence="2" type="ORF">EVC62_11460</name>
</gene>
<feature type="region of interest" description="Disordered" evidence="1">
    <location>
        <begin position="80"/>
        <end position="101"/>
    </location>
</feature>
<evidence type="ECO:0000256" key="1">
    <source>
        <dbReference type="SAM" id="MobiDB-lite"/>
    </source>
</evidence>
<sequence>MRPEDLLPDEQDRIERDGISIRKGTVGAFLASARVWLDPLTTDAERQRAADSIETLRPALEALGLFDILEVRDDALRSSMHASAADDDTTHPAAGPRRDDS</sequence>
<dbReference type="RefSeq" id="WP_110674996.1">
    <property type="nucleotide sequence ID" value="NZ_CP035631.1"/>
</dbReference>
<proteinExistence type="predicted"/>
<evidence type="ECO:0000313" key="2">
    <source>
        <dbReference type="EMBL" id="WFF42070.1"/>
    </source>
</evidence>